<reference evidence="1 3" key="1">
    <citation type="submission" date="2016-06" db="EMBL/GenBank/DDBJ databases">
        <title>Complete genome sequence of Streptomyces griseochromogenes ATCC 14511, the Blasticidin S producer.</title>
        <authorList>
            <person name="Wu L."/>
        </authorList>
    </citation>
    <scope>NUCLEOTIDE SEQUENCE [LARGE SCALE GENOMIC DNA]</scope>
    <source>
        <strain evidence="1 3">ATCC 14511</strain>
    </source>
</reference>
<sequence>MNDCGTPPGPAEPSYDDEAAVWHRLAALPPSPEDVDEVRGCWDIGEQEGGLSVLLRGSPVPAAA</sequence>
<dbReference type="Proteomes" id="UP001519309">
    <property type="component" value="Unassembled WGS sequence"/>
</dbReference>
<name>A0A1B1AUQ3_9ACTN</name>
<dbReference type="EMBL" id="CP016279">
    <property type="protein sequence ID" value="ANP50304.1"/>
    <property type="molecule type" value="Genomic_DNA"/>
</dbReference>
<accession>A0A1B1AUQ3</accession>
<dbReference type="Proteomes" id="UP000092659">
    <property type="component" value="Chromosome"/>
</dbReference>
<evidence type="ECO:0000313" key="2">
    <source>
        <dbReference type="EMBL" id="MBP2048026.1"/>
    </source>
</evidence>
<dbReference type="KEGG" id="sgs:AVL59_12345"/>
<organism evidence="1 3">
    <name type="scientific">Streptomyces griseochromogenes</name>
    <dbReference type="NCBI Taxonomy" id="68214"/>
    <lineage>
        <taxon>Bacteria</taxon>
        <taxon>Bacillati</taxon>
        <taxon>Actinomycetota</taxon>
        <taxon>Actinomycetes</taxon>
        <taxon>Kitasatosporales</taxon>
        <taxon>Streptomycetaceae</taxon>
        <taxon>Streptomyces</taxon>
    </lineage>
</organism>
<dbReference type="AlphaFoldDB" id="A0A1B1AUQ3"/>
<protein>
    <submittedName>
        <fullName evidence="1">Uncharacterized protein</fullName>
    </submittedName>
</protein>
<proteinExistence type="predicted"/>
<dbReference type="EMBL" id="JAGGLP010000002">
    <property type="protein sequence ID" value="MBP2048026.1"/>
    <property type="molecule type" value="Genomic_DNA"/>
</dbReference>
<evidence type="ECO:0000313" key="4">
    <source>
        <dbReference type="Proteomes" id="UP001519309"/>
    </source>
</evidence>
<evidence type="ECO:0000313" key="1">
    <source>
        <dbReference type="EMBL" id="ANP50304.1"/>
    </source>
</evidence>
<gene>
    <name evidence="1" type="ORF">AVL59_12345</name>
    <name evidence="2" type="ORF">J2Z21_000950</name>
</gene>
<evidence type="ECO:0000313" key="3">
    <source>
        <dbReference type="Proteomes" id="UP000092659"/>
    </source>
</evidence>
<reference evidence="2 4" key="2">
    <citation type="submission" date="2021-03" db="EMBL/GenBank/DDBJ databases">
        <title>Genomic Encyclopedia of Type Strains, Phase IV (KMG-IV): sequencing the most valuable type-strain genomes for metagenomic binning, comparative biology and taxonomic classification.</title>
        <authorList>
            <person name="Goeker M."/>
        </authorList>
    </citation>
    <scope>NUCLEOTIDE SEQUENCE [LARGE SCALE GENOMIC DNA]</scope>
    <source>
        <strain evidence="2 4">DSM 40499</strain>
    </source>
</reference>
<dbReference type="RefSeq" id="WP_067302792.1">
    <property type="nucleotide sequence ID" value="NZ_CP016279.1"/>
</dbReference>
<dbReference type="OrthoDB" id="4543730at2"/>
<keyword evidence="4" id="KW-1185">Reference proteome</keyword>